<feature type="chain" id="PRO_5045706117" description="Carboxypeptidase regulatory-like domain-containing protein" evidence="1">
    <location>
        <begin position="26"/>
        <end position="224"/>
    </location>
</feature>
<sequence>MLRIRHPLHAALVAVSLASMGAALAQAPSPLPSTPPDQQRDATADFCTQLRNARTPAERRALMQRMHDIPGANAPGRLNQRPREMPRGTMMDRRSWRAMHEMGCLDEGPRTGTPVARKQGSVAYVSGGIGQDDVEAMRKIAPQYNVRLTFTGKSGEYLSDVDTHIRSADGAVALAVVSEGPLLYVRLPRGSYRVSASYNGVVQQTAMTVPASQAVVRTMTWQHE</sequence>
<dbReference type="EMBL" id="CATYWO010000001">
    <property type="protein sequence ID" value="CAJ0779873.1"/>
    <property type="molecule type" value="Genomic_DNA"/>
</dbReference>
<reference evidence="2 3" key="1">
    <citation type="submission" date="2023-07" db="EMBL/GenBank/DDBJ databases">
        <authorList>
            <person name="Peeters C."/>
        </authorList>
    </citation>
    <scope>NUCLEOTIDE SEQUENCE [LARGE SCALE GENOMIC DNA]</scope>
    <source>
        <strain evidence="2 3">LMG 7141</strain>
    </source>
</reference>
<keyword evidence="1" id="KW-0732">Signal</keyword>
<comment type="caution">
    <text evidence="2">The sequence shown here is derived from an EMBL/GenBank/DDBJ whole genome shotgun (WGS) entry which is preliminary data.</text>
</comment>
<feature type="signal peptide" evidence="1">
    <location>
        <begin position="1"/>
        <end position="25"/>
    </location>
</feature>
<dbReference type="Proteomes" id="UP001189616">
    <property type="component" value="Unassembled WGS sequence"/>
</dbReference>
<evidence type="ECO:0008006" key="4">
    <source>
        <dbReference type="Google" id="ProtNLM"/>
    </source>
</evidence>
<evidence type="ECO:0000256" key="1">
    <source>
        <dbReference type="SAM" id="SignalP"/>
    </source>
</evidence>
<gene>
    <name evidence="2" type="ORF">LMG7141_00942</name>
</gene>
<protein>
    <recommendedName>
        <fullName evidence="4">Carboxypeptidase regulatory-like domain-containing protein</fullName>
    </recommendedName>
</protein>
<organism evidence="2 3">
    <name type="scientific">Ralstonia condita</name>
    <dbReference type="NCBI Taxonomy" id="3058600"/>
    <lineage>
        <taxon>Bacteria</taxon>
        <taxon>Pseudomonadati</taxon>
        <taxon>Pseudomonadota</taxon>
        <taxon>Betaproteobacteria</taxon>
        <taxon>Burkholderiales</taxon>
        <taxon>Burkholderiaceae</taxon>
        <taxon>Ralstonia</taxon>
    </lineage>
</organism>
<name>A0ABM9J234_9RALS</name>
<evidence type="ECO:0000313" key="3">
    <source>
        <dbReference type="Proteomes" id="UP001189616"/>
    </source>
</evidence>
<accession>A0ABM9J234</accession>
<keyword evidence="3" id="KW-1185">Reference proteome</keyword>
<proteinExistence type="predicted"/>
<evidence type="ECO:0000313" key="2">
    <source>
        <dbReference type="EMBL" id="CAJ0779873.1"/>
    </source>
</evidence>